<keyword evidence="1 6" id="KW-0597">Phosphoprotein</keyword>
<dbReference type="Gene3D" id="1.10.10.10">
    <property type="entry name" value="Winged helix-like DNA-binding domain superfamily/Winged helix DNA-binding domain"/>
    <property type="match status" value="1"/>
</dbReference>
<evidence type="ECO:0000256" key="2">
    <source>
        <dbReference type="ARBA" id="ARBA00023012"/>
    </source>
</evidence>
<evidence type="ECO:0000259" key="9">
    <source>
        <dbReference type="PROSITE" id="PS51755"/>
    </source>
</evidence>
<dbReference type="InterPro" id="IPR011006">
    <property type="entry name" value="CheY-like_superfamily"/>
</dbReference>
<keyword evidence="5" id="KW-0804">Transcription</keyword>
<dbReference type="PANTHER" id="PTHR48111:SF21">
    <property type="entry name" value="DNA-BINDING DUAL MASTER TRANSCRIPTIONAL REGULATOR RPAA"/>
    <property type="match status" value="1"/>
</dbReference>
<keyword evidence="4 7" id="KW-0238">DNA-binding</keyword>
<dbReference type="Pfam" id="PF00486">
    <property type="entry name" value="Trans_reg_C"/>
    <property type="match status" value="1"/>
</dbReference>
<dbReference type="InterPro" id="IPR001867">
    <property type="entry name" value="OmpR/PhoB-type_DNA-bd"/>
</dbReference>
<evidence type="ECO:0000256" key="4">
    <source>
        <dbReference type="ARBA" id="ARBA00023125"/>
    </source>
</evidence>
<dbReference type="CDD" id="cd00383">
    <property type="entry name" value="trans_reg_C"/>
    <property type="match status" value="1"/>
</dbReference>
<dbReference type="Pfam" id="PF00072">
    <property type="entry name" value="Response_reg"/>
    <property type="match status" value="1"/>
</dbReference>
<dbReference type="InterPro" id="IPR016032">
    <property type="entry name" value="Sig_transdc_resp-reg_C-effctor"/>
</dbReference>
<sequence>MQKILIIEDEADIAELISFNLQRNQFETIIAHDGLDGLNKAMSIEPDLIVLDLMLPGMDGINVNKELKRDPRTRNTPVIMLTAKAQTEDRITGLETGADDYLTKPFSPKELVLRVQAVLKRTTTKSSGTVLELGPFKFDKNSLSFYLDGQLEDLTSTEFKLMIFLCERVNAPQDRSTLLKEVWGYSDDVHSRTLDTHMKRLRKKLEPHANYLETVRGVGYRIVDTPAN</sequence>
<dbReference type="SMART" id="SM00862">
    <property type="entry name" value="Trans_reg_C"/>
    <property type="match status" value="1"/>
</dbReference>
<gene>
    <name evidence="10" type="ORF">ACFSW8_07920</name>
</gene>
<evidence type="ECO:0000256" key="6">
    <source>
        <dbReference type="PROSITE-ProRule" id="PRU00169"/>
    </source>
</evidence>
<dbReference type="PROSITE" id="PS50110">
    <property type="entry name" value="RESPONSE_REGULATORY"/>
    <property type="match status" value="1"/>
</dbReference>
<dbReference type="SUPFAM" id="SSF52172">
    <property type="entry name" value="CheY-like"/>
    <property type="match status" value="1"/>
</dbReference>
<name>A0ABW4Z9Z5_9BACT</name>
<feature type="modified residue" description="4-aspartylphosphate" evidence="6">
    <location>
        <position position="52"/>
    </location>
</feature>
<protein>
    <submittedName>
        <fullName evidence="10">Response regulator</fullName>
    </submittedName>
</protein>
<feature type="DNA-binding region" description="OmpR/PhoB-type" evidence="7">
    <location>
        <begin position="128"/>
        <end position="224"/>
    </location>
</feature>
<evidence type="ECO:0000256" key="1">
    <source>
        <dbReference type="ARBA" id="ARBA00022553"/>
    </source>
</evidence>
<dbReference type="PANTHER" id="PTHR48111">
    <property type="entry name" value="REGULATOR OF RPOS"/>
    <property type="match status" value="1"/>
</dbReference>
<feature type="domain" description="OmpR/PhoB-type" evidence="9">
    <location>
        <begin position="128"/>
        <end position="224"/>
    </location>
</feature>
<evidence type="ECO:0000256" key="7">
    <source>
        <dbReference type="PROSITE-ProRule" id="PRU01091"/>
    </source>
</evidence>
<comment type="caution">
    <text evidence="10">The sequence shown here is derived from an EMBL/GenBank/DDBJ whole genome shotgun (WGS) entry which is preliminary data.</text>
</comment>
<evidence type="ECO:0000256" key="3">
    <source>
        <dbReference type="ARBA" id="ARBA00023015"/>
    </source>
</evidence>
<keyword evidence="2" id="KW-0902">Two-component regulatory system</keyword>
<dbReference type="Proteomes" id="UP001597389">
    <property type="component" value="Unassembled WGS sequence"/>
</dbReference>
<reference evidence="11" key="1">
    <citation type="journal article" date="2019" name="Int. J. Syst. Evol. Microbiol.">
        <title>The Global Catalogue of Microorganisms (GCM) 10K type strain sequencing project: providing services to taxonomists for standard genome sequencing and annotation.</title>
        <authorList>
            <consortium name="The Broad Institute Genomics Platform"/>
            <consortium name="The Broad Institute Genome Sequencing Center for Infectious Disease"/>
            <person name="Wu L."/>
            <person name="Ma J."/>
        </authorList>
    </citation>
    <scope>NUCLEOTIDE SEQUENCE [LARGE SCALE GENOMIC DNA]</scope>
    <source>
        <strain evidence="11">CCUG 57942</strain>
    </source>
</reference>
<accession>A0ABW4Z9Z5</accession>
<dbReference type="RefSeq" id="WP_377089353.1">
    <property type="nucleotide sequence ID" value="NZ_JBHSJL010000014.1"/>
</dbReference>
<organism evidence="10 11">
    <name type="scientific">Rubritalea tangerina</name>
    <dbReference type="NCBI Taxonomy" id="430798"/>
    <lineage>
        <taxon>Bacteria</taxon>
        <taxon>Pseudomonadati</taxon>
        <taxon>Verrucomicrobiota</taxon>
        <taxon>Verrucomicrobiia</taxon>
        <taxon>Verrucomicrobiales</taxon>
        <taxon>Rubritaleaceae</taxon>
        <taxon>Rubritalea</taxon>
    </lineage>
</organism>
<keyword evidence="11" id="KW-1185">Reference proteome</keyword>
<dbReference type="PROSITE" id="PS51755">
    <property type="entry name" value="OMPR_PHOB"/>
    <property type="match status" value="1"/>
</dbReference>
<feature type="domain" description="Response regulatory" evidence="8">
    <location>
        <begin position="3"/>
        <end position="119"/>
    </location>
</feature>
<dbReference type="Gene3D" id="3.40.50.2300">
    <property type="match status" value="1"/>
</dbReference>
<dbReference type="InterPro" id="IPR039420">
    <property type="entry name" value="WalR-like"/>
</dbReference>
<evidence type="ECO:0000259" key="8">
    <source>
        <dbReference type="PROSITE" id="PS50110"/>
    </source>
</evidence>
<evidence type="ECO:0000313" key="10">
    <source>
        <dbReference type="EMBL" id="MFD2158818.1"/>
    </source>
</evidence>
<dbReference type="InterPro" id="IPR001789">
    <property type="entry name" value="Sig_transdc_resp-reg_receiver"/>
</dbReference>
<proteinExistence type="predicted"/>
<dbReference type="SUPFAM" id="SSF46894">
    <property type="entry name" value="C-terminal effector domain of the bipartite response regulators"/>
    <property type="match status" value="1"/>
</dbReference>
<evidence type="ECO:0000313" key="11">
    <source>
        <dbReference type="Proteomes" id="UP001597389"/>
    </source>
</evidence>
<dbReference type="InterPro" id="IPR036388">
    <property type="entry name" value="WH-like_DNA-bd_sf"/>
</dbReference>
<evidence type="ECO:0000256" key="5">
    <source>
        <dbReference type="ARBA" id="ARBA00023163"/>
    </source>
</evidence>
<dbReference type="SMART" id="SM00448">
    <property type="entry name" value="REC"/>
    <property type="match status" value="1"/>
</dbReference>
<dbReference type="Gene3D" id="6.10.250.690">
    <property type="match status" value="1"/>
</dbReference>
<keyword evidence="3" id="KW-0805">Transcription regulation</keyword>
<dbReference type="EMBL" id="JBHUJB010000034">
    <property type="protein sequence ID" value="MFD2158818.1"/>
    <property type="molecule type" value="Genomic_DNA"/>
</dbReference>